<keyword evidence="1" id="KW-0813">Transport</keyword>
<dbReference type="GO" id="GO:0046872">
    <property type="term" value="F:metal ion binding"/>
    <property type="evidence" value="ECO:0007669"/>
    <property type="project" value="UniProtKB-KW"/>
</dbReference>
<dbReference type="Gene3D" id="3.30.70.20">
    <property type="match status" value="1"/>
</dbReference>
<dbReference type="EMBL" id="FNDD01000018">
    <property type="protein sequence ID" value="SDH51985.1"/>
    <property type="molecule type" value="Genomic_DNA"/>
</dbReference>
<keyword evidence="11" id="KW-0472">Membrane</keyword>
<feature type="binding site" evidence="12">
    <location>
        <position position="52"/>
    </location>
    <ligand>
        <name>[4Fe-4S] cluster</name>
        <dbReference type="ChEBI" id="CHEBI:49883"/>
        <label>1</label>
    </ligand>
</feature>
<feature type="binding site" evidence="12">
    <location>
        <position position="136"/>
    </location>
    <ligand>
        <name>[4Fe-4S] cluster</name>
        <dbReference type="ChEBI" id="CHEBI:49883"/>
        <label>3</label>
    </ligand>
</feature>
<dbReference type="PROSITE" id="PS51379">
    <property type="entry name" value="4FE4S_FER_2"/>
    <property type="match status" value="2"/>
</dbReference>
<feature type="binding site" evidence="12">
    <location>
        <position position="106"/>
    </location>
    <ligand>
        <name>[4Fe-4S] cluster</name>
        <dbReference type="ChEBI" id="CHEBI:49883"/>
        <label>2</label>
    </ligand>
</feature>
<comment type="cofactor">
    <cofactor evidence="12">
        <name>[4Fe-4S] cluster</name>
        <dbReference type="ChEBI" id="CHEBI:49883"/>
    </cofactor>
    <text evidence="12">Binds 3 [4Fe-4S] clusters.</text>
</comment>
<keyword evidence="7" id="KW-1278">Translocase</keyword>
<feature type="binding site" evidence="12">
    <location>
        <position position="47"/>
    </location>
    <ligand>
        <name>[4Fe-4S] cluster</name>
        <dbReference type="ChEBI" id="CHEBI:49883"/>
        <label>1</label>
    </ligand>
</feature>
<feature type="binding site" evidence="12">
    <location>
        <position position="116"/>
    </location>
    <ligand>
        <name>[4Fe-4S] cluster</name>
        <dbReference type="ChEBI" id="CHEBI:49883"/>
        <label>3</label>
    </ligand>
</feature>
<evidence type="ECO:0000256" key="1">
    <source>
        <dbReference type="ARBA" id="ARBA00022448"/>
    </source>
</evidence>
<accession>A0A1G8D2K7</accession>
<evidence type="ECO:0000313" key="15">
    <source>
        <dbReference type="EMBL" id="SDH51985.1"/>
    </source>
</evidence>
<dbReference type="InterPro" id="IPR016463">
    <property type="entry name" value="RnfB/RsxB_Proteobac"/>
</dbReference>
<dbReference type="GO" id="GO:0022900">
    <property type="term" value="P:electron transport chain"/>
    <property type="evidence" value="ECO:0007669"/>
    <property type="project" value="InterPro"/>
</dbReference>
<dbReference type="GO" id="GO:0009055">
    <property type="term" value="F:electron transfer activity"/>
    <property type="evidence" value="ECO:0007669"/>
    <property type="project" value="InterPro"/>
</dbReference>
<dbReference type="Proteomes" id="UP000198854">
    <property type="component" value="Unassembled WGS sequence"/>
</dbReference>
<dbReference type="PANTHER" id="PTHR42859">
    <property type="entry name" value="OXIDOREDUCTASE"/>
    <property type="match status" value="1"/>
</dbReference>
<evidence type="ECO:0000256" key="12">
    <source>
        <dbReference type="PIRSR" id="PIRSR005784-1"/>
    </source>
</evidence>
<feature type="domain" description="4Fe-4S" evidence="14">
    <location>
        <begin position="27"/>
        <end position="86"/>
    </location>
</feature>
<dbReference type="GO" id="GO:0051539">
    <property type="term" value="F:4 iron, 4 sulfur cluster binding"/>
    <property type="evidence" value="ECO:0007669"/>
    <property type="project" value="UniProtKB-KW"/>
</dbReference>
<keyword evidence="5 12" id="KW-0479">Metal-binding</keyword>
<name>A0A1G8D2K7_9VIBR</name>
<keyword evidence="9 12" id="KW-0408">Iron</keyword>
<feature type="binding site" evidence="12">
    <location>
        <position position="109"/>
    </location>
    <ligand>
        <name>[4Fe-4S] cluster</name>
        <dbReference type="ChEBI" id="CHEBI:49883"/>
        <label>2</label>
    </ligand>
</feature>
<keyword evidence="16" id="KW-1185">Reference proteome</keyword>
<evidence type="ECO:0000256" key="5">
    <source>
        <dbReference type="ARBA" id="ARBA00022723"/>
    </source>
</evidence>
<keyword evidence="4" id="KW-0997">Cell inner membrane</keyword>
<dbReference type="PIRSF" id="PIRSF005784">
    <property type="entry name" value="Elect_transpt_RnfB"/>
    <property type="match status" value="1"/>
</dbReference>
<dbReference type="AlphaFoldDB" id="A0A1G8D2K7"/>
<dbReference type="InterPro" id="IPR010207">
    <property type="entry name" value="Elect_transpt_cplx_RnfB/RsxB"/>
</dbReference>
<dbReference type="GO" id="GO:0005886">
    <property type="term" value="C:plasma membrane"/>
    <property type="evidence" value="ECO:0007669"/>
    <property type="project" value="InterPro"/>
</dbReference>
<keyword evidence="10 12" id="KW-0411">Iron-sulfur</keyword>
<sequence length="173" mass="17914">MSFVIFIVLGSLIGLGLGVASRRFAVEGDPLVDEIEALLPGGQCGQCGKAGCRQAAEAMVSGDMGVDGCPPASSAFRLAAAKVLGISASGGGEDVIWLARVDESHCSGCTRCFKACPYDAIVGATKQVHTVVSDVCTGCRVCADTCPQGCIEVYSPQLAANRWFWPKPIEARG</sequence>
<feature type="binding site" evidence="12">
    <location>
        <position position="146"/>
    </location>
    <ligand>
        <name>[4Fe-4S] cluster</name>
        <dbReference type="ChEBI" id="CHEBI:49883"/>
        <label>2</label>
    </ligand>
</feature>
<feature type="binding site" evidence="12">
    <location>
        <position position="139"/>
    </location>
    <ligand>
        <name>[4Fe-4S] cluster</name>
        <dbReference type="ChEBI" id="CHEBI:49883"/>
        <label>3</label>
    </ligand>
</feature>
<evidence type="ECO:0000259" key="13">
    <source>
        <dbReference type="PROSITE" id="PS51379"/>
    </source>
</evidence>
<dbReference type="OrthoDB" id="9789936at2"/>
<evidence type="ECO:0000256" key="8">
    <source>
        <dbReference type="ARBA" id="ARBA00022982"/>
    </source>
</evidence>
<dbReference type="PANTHER" id="PTHR42859:SF3">
    <property type="entry name" value="ION-TRANSLOCATING OXIDOREDUCTASE COMPLEX SUBUNIT B"/>
    <property type="match status" value="1"/>
</dbReference>
<feature type="binding site" evidence="12">
    <location>
        <position position="112"/>
    </location>
    <ligand>
        <name>[4Fe-4S] cluster</name>
        <dbReference type="ChEBI" id="CHEBI:49883"/>
        <label>2</label>
    </ligand>
</feature>
<feature type="binding site" evidence="12">
    <location>
        <position position="44"/>
    </location>
    <ligand>
        <name>[4Fe-4S] cluster</name>
        <dbReference type="ChEBI" id="CHEBI:49883"/>
        <label>1</label>
    </ligand>
</feature>
<evidence type="ECO:0000313" key="16">
    <source>
        <dbReference type="Proteomes" id="UP000198854"/>
    </source>
</evidence>
<keyword evidence="8" id="KW-0249">Electron transport</keyword>
<evidence type="ECO:0000256" key="6">
    <source>
        <dbReference type="ARBA" id="ARBA00022737"/>
    </source>
</evidence>
<dbReference type="STRING" id="861298.SAMN04488136_11867"/>
<dbReference type="InterPro" id="IPR050294">
    <property type="entry name" value="RnfB_subfamily"/>
</dbReference>
<dbReference type="Pfam" id="PF14697">
    <property type="entry name" value="Fer4_21"/>
    <property type="match status" value="1"/>
</dbReference>
<evidence type="ECO:0000256" key="11">
    <source>
        <dbReference type="ARBA" id="ARBA00023136"/>
    </source>
</evidence>
<gene>
    <name evidence="15" type="ORF">SAMN04488136_11867</name>
</gene>
<dbReference type="InterPro" id="IPR017900">
    <property type="entry name" value="4Fe4S_Fe_S_CS"/>
</dbReference>
<protein>
    <submittedName>
        <fullName evidence="15">Electron transport complex protein RnfB</fullName>
    </submittedName>
</protein>
<evidence type="ECO:0000256" key="3">
    <source>
        <dbReference type="ARBA" id="ARBA00022485"/>
    </source>
</evidence>
<evidence type="ECO:0000256" key="2">
    <source>
        <dbReference type="ARBA" id="ARBA00022475"/>
    </source>
</evidence>
<dbReference type="SUPFAM" id="SSF54862">
    <property type="entry name" value="4Fe-4S ferredoxins"/>
    <property type="match status" value="1"/>
</dbReference>
<evidence type="ECO:0000256" key="7">
    <source>
        <dbReference type="ARBA" id="ARBA00022967"/>
    </source>
</evidence>
<dbReference type="InterPro" id="IPR017896">
    <property type="entry name" value="4Fe4S_Fe-S-bd"/>
</dbReference>
<keyword evidence="3 12" id="KW-0004">4Fe-4S</keyword>
<evidence type="ECO:0000256" key="9">
    <source>
        <dbReference type="ARBA" id="ARBA00023004"/>
    </source>
</evidence>
<feature type="binding site" evidence="12">
    <location>
        <position position="142"/>
    </location>
    <ligand>
        <name>[4Fe-4S] cluster</name>
        <dbReference type="ChEBI" id="CHEBI:49883"/>
        <label>3</label>
    </ligand>
</feature>
<evidence type="ECO:0000256" key="4">
    <source>
        <dbReference type="ARBA" id="ARBA00022519"/>
    </source>
</evidence>
<feature type="binding site" evidence="12">
    <location>
        <position position="69"/>
    </location>
    <ligand>
        <name>[4Fe-4S] cluster</name>
        <dbReference type="ChEBI" id="CHEBI:49883"/>
        <label>1</label>
    </ligand>
</feature>
<dbReference type="RefSeq" id="WP_093275554.1">
    <property type="nucleotide sequence ID" value="NZ_FNDD01000018.1"/>
</dbReference>
<keyword evidence="6" id="KW-0677">Repeat</keyword>
<feature type="domain" description="4Fe-4S ferredoxin-type" evidence="13">
    <location>
        <begin position="127"/>
        <end position="156"/>
    </location>
</feature>
<dbReference type="PROSITE" id="PS51656">
    <property type="entry name" value="4FE4S"/>
    <property type="match status" value="1"/>
</dbReference>
<organism evidence="15 16">
    <name type="scientific">Vibrio xiamenensis</name>
    <dbReference type="NCBI Taxonomy" id="861298"/>
    <lineage>
        <taxon>Bacteria</taxon>
        <taxon>Pseudomonadati</taxon>
        <taxon>Pseudomonadota</taxon>
        <taxon>Gammaproteobacteria</taxon>
        <taxon>Vibrionales</taxon>
        <taxon>Vibrionaceae</taxon>
        <taxon>Vibrio</taxon>
    </lineage>
</organism>
<dbReference type="NCBIfam" id="TIGR01944">
    <property type="entry name" value="rnfB"/>
    <property type="match status" value="1"/>
</dbReference>
<dbReference type="PROSITE" id="PS00198">
    <property type="entry name" value="4FE4S_FER_1"/>
    <property type="match status" value="1"/>
</dbReference>
<proteinExistence type="predicted"/>
<feature type="domain" description="4Fe-4S ferredoxin-type" evidence="13">
    <location>
        <begin position="97"/>
        <end position="126"/>
    </location>
</feature>
<evidence type="ECO:0000256" key="10">
    <source>
        <dbReference type="ARBA" id="ARBA00023014"/>
    </source>
</evidence>
<dbReference type="Gene3D" id="1.10.15.40">
    <property type="entry name" value="Electron transport complex subunit B, putative Fe-S cluster"/>
    <property type="match status" value="1"/>
</dbReference>
<reference evidence="15 16" key="1">
    <citation type="submission" date="2016-10" db="EMBL/GenBank/DDBJ databases">
        <authorList>
            <person name="de Groot N.N."/>
        </authorList>
    </citation>
    <scope>NUCLEOTIDE SEQUENCE [LARGE SCALE GENOMIC DNA]</scope>
    <source>
        <strain evidence="15 16">CGMCC 1.10228</strain>
    </source>
</reference>
<keyword evidence="2" id="KW-1003">Cell membrane</keyword>
<dbReference type="InterPro" id="IPR007202">
    <property type="entry name" value="4Fe-4S_dom"/>
</dbReference>
<dbReference type="Pfam" id="PF04060">
    <property type="entry name" value="FeS"/>
    <property type="match status" value="1"/>
</dbReference>
<evidence type="ECO:0000259" key="14">
    <source>
        <dbReference type="PROSITE" id="PS51656"/>
    </source>
</evidence>